<accession>A0A4P8L3K2</accession>
<keyword evidence="3" id="KW-0288">FMN</keyword>
<dbReference type="Gene3D" id="3.30.70.20">
    <property type="match status" value="1"/>
</dbReference>
<dbReference type="InterPro" id="IPR009051">
    <property type="entry name" value="Helical_ferredxn"/>
</dbReference>
<feature type="domain" description="4Fe-4S ferredoxin-type" evidence="8">
    <location>
        <begin position="727"/>
        <end position="747"/>
    </location>
</feature>
<dbReference type="Proteomes" id="UP000298602">
    <property type="component" value="Chromosome"/>
</dbReference>
<sequence>MTNSGGSTEQAFQKSYWVAGKENGRRLDSRILEERIQQAVAEGHRALEVEAFGQHGIGGRLWRAGDEPVKVVVHGSPGQRLGSMGFPNTQIEALGPASDDVGWLNAGAEIVVHGNAGNGVANAMAQGKVFIAGNIGARGMTMTKHNPRFDPPELWVLGSAGDYFAEFMAGGIAVICGYNPQNAENVLGYRPCVGMVGGKIFFRGPHGGYSRTDAKSIPLSDDDWHWLAKNLQVFLERIGRSELFPQFADRAVWQLLKARMPSEKRAGPRRAMGDFRKDIWDGELGRGGLIGDLTDLDRSPVPVITTGALRRFVPVWENRKYAAPCEAACPTGIPVHERWRLIREGRVDEAVDLALAYTPFPATICGYLCPNLCMQSCTRRSFNMAPVDVTQLGRASLKASLPELPPLSGRRVAVVGGGPAGLSVAWQLRRAGHEAVVYDRESTLGGKISSVIPKTRIPEGVAEAELERIRKVLPHVHLQQDVTREDLEQLKADFDFVVIATGAQKPRLLPVPGKERLIPAGDFLKESKAGKAKVGTRVVVIGAGNVGCDVATEAHRLGAEEITLIDIQEPASFGRERKGAEAAGAHFLWPVFTKAVTSKGVELTSGETIPADTVIVAIGDAPDLEFLPETVETDRGFIVVDENGRTSDPKIFAVGDVVRLGLLTDAVGAGRRAALAIDDLLSGRRPTRESRKIIDVSRVKLEYFDPRNLRFEGLEQCAGECASCGSCRDCGICIAICPNAAISKKENGSGDFEMVVDDDRCIGCGFCAGACPCGIWDLVENEPLG</sequence>
<evidence type="ECO:0000256" key="3">
    <source>
        <dbReference type="ARBA" id="ARBA00022643"/>
    </source>
</evidence>
<dbReference type="KEGG" id="dax:FDQ92_10385"/>
<dbReference type="PANTHER" id="PTHR42917">
    <property type="entry name" value="2,4-DIENOYL-COA REDUCTASE"/>
    <property type="match status" value="1"/>
</dbReference>
<evidence type="ECO:0000259" key="8">
    <source>
        <dbReference type="PROSITE" id="PS51379"/>
    </source>
</evidence>
<dbReference type="InterPro" id="IPR002489">
    <property type="entry name" value="Glu_synth_asu_C"/>
</dbReference>
<proteinExistence type="predicted"/>
<keyword evidence="4" id="KW-0479">Metal-binding</keyword>
<keyword evidence="6" id="KW-0408">Iron</keyword>
<dbReference type="AlphaFoldDB" id="A0A4P8L3K2"/>
<dbReference type="InterPro" id="IPR036188">
    <property type="entry name" value="FAD/NAD-bd_sf"/>
</dbReference>
<keyword evidence="10" id="KW-1185">Reference proteome</keyword>
<organism evidence="9 10">
    <name type="scientific">Desulfoglaeba alkanexedens ALDC</name>
    <dbReference type="NCBI Taxonomy" id="980445"/>
    <lineage>
        <taxon>Bacteria</taxon>
        <taxon>Pseudomonadati</taxon>
        <taxon>Thermodesulfobacteriota</taxon>
        <taxon>Syntrophobacteria</taxon>
        <taxon>Syntrophobacterales</taxon>
        <taxon>Syntrophobacteraceae</taxon>
        <taxon>Desulfoglaeba</taxon>
    </lineage>
</organism>
<dbReference type="InterPro" id="IPR017900">
    <property type="entry name" value="4Fe4S_Fe_S_CS"/>
</dbReference>
<dbReference type="PRINTS" id="PR00368">
    <property type="entry name" value="FADPNR"/>
</dbReference>
<dbReference type="InterPro" id="IPR036485">
    <property type="entry name" value="Glu_synth_asu_C_sf"/>
</dbReference>
<dbReference type="Pfam" id="PF12838">
    <property type="entry name" value="Fer4_7"/>
    <property type="match status" value="1"/>
</dbReference>
<dbReference type="SUPFAM" id="SSF54862">
    <property type="entry name" value="4Fe-4S ferredoxins"/>
    <property type="match status" value="1"/>
</dbReference>
<keyword evidence="7" id="KW-0411">Iron-sulfur</keyword>
<dbReference type="Gene3D" id="3.40.50.720">
    <property type="entry name" value="NAD(P)-binding Rossmann-like Domain"/>
    <property type="match status" value="1"/>
</dbReference>
<evidence type="ECO:0000256" key="1">
    <source>
        <dbReference type="ARBA" id="ARBA00001917"/>
    </source>
</evidence>
<evidence type="ECO:0000313" key="9">
    <source>
        <dbReference type="EMBL" id="QCQ22536.1"/>
    </source>
</evidence>
<dbReference type="Pfam" id="PF14691">
    <property type="entry name" value="Fer4_20"/>
    <property type="match status" value="1"/>
</dbReference>
<keyword evidence="2" id="KW-0285">Flavoprotein</keyword>
<evidence type="ECO:0000256" key="4">
    <source>
        <dbReference type="ARBA" id="ARBA00022723"/>
    </source>
</evidence>
<comment type="cofactor">
    <cofactor evidence="1">
        <name>FMN</name>
        <dbReference type="ChEBI" id="CHEBI:58210"/>
    </cofactor>
</comment>
<dbReference type="Pfam" id="PF01493">
    <property type="entry name" value="GXGXG"/>
    <property type="match status" value="1"/>
</dbReference>
<dbReference type="OrthoDB" id="9803192at2"/>
<dbReference type="RefSeq" id="WP_137424790.1">
    <property type="nucleotide sequence ID" value="NZ_CP040098.1"/>
</dbReference>
<keyword evidence="5" id="KW-0560">Oxidoreductase</keyword>
<dbReference type="PROSITE" id="PS51379">
    <property type="entry name" value="4FE4S_FER_2"/>
    <property type="match status" value="2"/>
</dbReference>
<dbReference type="PRINTS" id="PR00469">
    <property type="entry name" value="PNDRDTASEII"/>
</dbReference>
<evidence type="ECO:0000256" key="7">
    <source>
        <dbReference type="ARBA" id="ARBA00023014"/>
    </source>
</evidence>
<dbReference type="PROSITE" id="PS00198">
    <property type="entry name" value="4FE4S_FER_1"/>
    <property type="match status" value="1"/>
</dbReference>
<dbReference type="Gene3D" id="1.10.1060.10">
    <property type="entry name" value="Alpha-helical ferredoxin"/>
    <property type="match status" value="1"/>
</dbReference>
<reference evidence="9 10" key="2">
    <citation type="submission" date="2019-05" db="EMBL/GenBank/DDBJ databases">
        <authorList>
            <person name="Suflita J.M."/>
            <person name="Marks C.R."/>
        </authorList>
    </citation>
    <scope>NUCLEOTIDE SEQUENCE [LARGE SCALE GENOMIC DNA]</scope>
    <source>
        <strain evidence="9 10">ALDC</strain>
    </source>
</reference>
<dbReference type="SUPFAM" id="SSF69336">
    <property type="entry name" value="Alpha subunit of glutamate synthase, C-terminal domain"/>
    <property type="match status" value="1"/>
</dbReference>
<dbReference type="PANTHER" id="PTHR42917:SF2">
    <property type="entry name" value="2,4-DIENOYL-COA REDUCTASE [(2E)-ENOYL-COA-PRODUCING]"/>
    <property type="match status" value="1"/>
</dbReference>
<dbReference type="InterPro" id="IPR051793">
    <property type="entry name" value="NADH:flavin_oxidoreductase"/>
</dbReference>
<dbReference type="InterPro" id="IPR017896">
    <property type="entry name" value="4Fe4S_Fe-S-bd"/>
</dbReference>
<dbReference type="GO" id="GO:0046872">
    <property type="term" value="F:metal ion binding"/>
    <property type="evidence" value="ECO:0007669"/>
    <property type="project" value="UniProtKB-KW"/>
</dbReference>
<evidence type="ECO:0000313" key="10">
    <source>
        <dbReference type="Proteomes" id="UP000298602"/>
    </source>
</evidence>
<dbReference type="Pfam" id="PF07992">
    <property type="entry name" value="Pyr_redox_2"/>
    <property type="match status" value="1"/>
</dbReference>
<dbReference type="GO" id="GO:0051536">
    <property type="term" value="F:iron-sulfur cluster binding"/>
    <property type="evidence" value="ECO:0007669"/>
    <property type="project" value="UniProtKB-KW"/>
</dbReference>
<protein>
    <submittedName>
        <fullName evidence="9">FAD-dependent oxidoreductase</fullName>
    </submittedName>
</protein>
<feature type="domain" description="4Fe-4S ferredoxin-type" evidence="8">
    <location>
        <begin position="752"/>
        <end position="781"/>
    </location>
</feature>
<dbReference type="InterPro" id="IPR028261">
    <property type="entry name" value="DPD_II"/>
</dbReference>
<dbReference type="SUPFAM" id="SSF51905">
    <property type="entry name" value="FAD/NAD(P)-binding domain"/>
    <property type="match status" value="1"/>
</dbReference>
<dbReference type="Gene3D" id="3.50.50.60">
    <property type="entry name" value="FAD/NAD(P)-binding domain"/>
    <property type="match status" value="1"/>
</dbReference>
<dbReference type="EMBL" id="CP040098">
    <property type="protein sequence ID" value="QCQ22536.1"/>
    <property type="molecule type" value="Genomic_DNA"/>
</dbReference>
<dbReference type="InterPro" id="IPR023753">
    <property type="entry name" value="FAD/NAD-binding_dom"/>
</dbReference>
<dbReference type="Gene3D" id="2.160.20.60">
    <property type="entry name" value="Glutamate synthase, alpha subunit, C-terminal domain"/>
    <property type="match status" value="1"/>
</dbReference>
<dbReference type="GO" id="GO:0016491">
    <property type="term" value="F:oxidoreductase activity"/>
    <property type="evidence" value="ECO:0007669"/>
    <property type="project" value="UniProtKB-KW"/>
</dbReference>
<evidence type="ECO:0000256" key="2">
    <source>
        <dbReference type="ARBA" id="ARBA00022630"/>
    </source>
</evidence>
<name>A0A4P8L3K2_9BACT</name>
<gene>
    <name evidence="9" type="ORF">FDQ92_10385</name>
</gene>
<evidence type="ECO:0000256" key="5">
    <source>
        <dbReference type="ARBA" id="ARBA00023002"/>
    </source>
</evidence>
<reference evidence="9 10" key="1">
    <citation type="submission" date="2019-05" db="EMBL/GenBank/DDBJ databases">
        <title>The Complete Genome Sequence of the n-alkane-degrading Desulfoglaeba alkanexedens ALDC reveals multiple alkylsuccinate synthase gene clusters.</title>
        <authorList>
            <person name="Callaghan A.V."/>
            <person name="Davidova I.A."/>
            <person name="Duncan K.E."/>
            <person name="Morris B."/>
            <person name="McInerney M.J."/>
        </authorList>
    </citation>
    <scope>NUCLEOTIDE SEQUENCE [LARGE SCALE GENOMIC DNA]</scope>
    <source>
        <strain evidence="9 10">ALDC</strain>
    </source>
</reference>
<evidence type="ECO:0000256" key="6">
    <source>
        <dbReference type="ARBA" id="ARBA00023004"/>
    </source>
</evidence>